<protein>
    <recommendedName>
        <fullName evidence="4">DUF2938 domain-containing protein</fullName>
    </recommendedName>
</protein>
<sequence length="106" mass="12063">MVNRANIISKSDFGIWIGWCLHFAIGFVFLFGYLLFREILPNISELLYALMFGFFAGLFGVIGWKFMFSLHGNPPQVPKFPFYVQLVGAHIVFSGIVATMLIMYIS</sequence>
<reference evidence="2 3" key="1">
    <citation type="submission" date="2024-09" db="EMBL/GenBank/DDBJ databases">
        <authorList>
            <person name="Sun Q."/>
            <person name="Mori K."/>
        </authorList>
    </citation>
    <scope>NUCLEOTIDE SEQUENCE [LARGE SCALE GENOMIC DNA]</scope>
    <source>
        <strain evidence="2 3">CECT 8286</strain>
    </source>
</reference>
<feature type="transmembrane region" description="Helical" evidence="1">
    <location>
        <begin position="82"/>
        <end position="105"/>
    </location>
</feature>
<dbReference type="EMBL" id="JBHMEZ010000009">
    <property type="protein sequence ID" value="MFB9053106.1"/>
    <property type="molecule type" value="Genomic_DNA"/>
</dbReference>
<name>A0ABV5F100_9FLAO</name>
<proteinExistence type="predicted"/>
<keyword evidence="1" id="KW-1133">Transmembrane helix</keyword>
<accession>A0ABV5F100</accession>
<keyword evidence="1" id="KW-0472">Membrane</keyword>
<keyword evidence="3" id="KW-1185">Reference proteome</keyword>
<evidence type="ECO:0000256" key="1">
    <source>
        <dbReference type="SAM" id="Phobius"/>
    </source>
</evidence>
<evidence type="ECO:0000313" key="3">
    <source>
        <dbReference type="Proteomes" id="UP001589605"/>
    </source>
</evidence>
<comment type="caution">
    <text evidence="2">The sequence shown here is derived from an EMBL/GenBank/DDBJ whole genome shotgun (WGS) entry which is preliminary data.</text>
</comment>
<evidence type="ECO:0000313" key="2">
    <source>
        <dbReference type="EMBL" id="MFB9053106.1"/>
    </source>
</evidence>
<organism evidence="2 3">
    <name type="scientific">Formosa undariae</name>
    <dbReference type="NCBI Taxonomy" id="1325436"/>
    <lineage>
        <taxon>Bacteria</taxon>
        <taxon>Pseudomonadati</taxon>
        <taxon>Bacteroidota</taxon>
        <taxon>Flavobacteriia</taxon>
        <taxon>Flavobacteriales</taxon>
        <taxon>Flavobacteriaceae</taxon>
        <taxon>Formosa</taxon>
    </lineage>
</organism>
<feature type="transmembrane region" description="Helical" evidence="1">
    <location>
        <begin position="48"/>
        <end position="70"/>
    </location>
</feature>
<dbReference type="RefSeq" id="WP_382382286.1">
    <property type="nucleotide sequence ID" value="NZ_JBHMEZ010000009.1"/>
</dbReference>
<dbReference type="Proteomes" id="UP001589605">
    <property type="component" value="Unassembled WGS sequence"/>
</dbReference>
<keyword evidence="1" id="KW-0812">Transmembrane</keyword>
<gene>
    <name evidence="2" type="ORF">ACFFVB_08425</name>
</gene>
<feature type="transmembrane region" description="Helical" evidence="1">
    <location>
        <begin position="13"/>
        <end position="36"/>
    </location>
</feature>
<evidence type="ECO:0008006" key="4">
    <source>
        <dbReference type="Google" id="ProtNLM"/>
    </source>
</evidence>